<dbReference type="Pfam" id="PF05135">
    <property type="entry name" value="Phage_connect_1"/>
    <property type="match status" value="1"/>
</dbReference>
<name>A0ABV7E414_9SPHN</name>
<keyword evidence="2" id="KW-1185">Reference proteome</keyword>
<protein>
    <submittedName>
        <fullName evidence="1">Head-tail connector protein</fullName>
    </submittedName>
</protein>
<dbReference type="NCBIfam" id="TIGR02215">
    <property type="entry name" value="phage_chp_gp8"/>
    <property type="match status" value="1"/>
</dbReference>
<dbReference type="Gene3D" id="1.10.3230.30">
    <property type="entry name" value="Phage gp6-like head-tail connector protein"/>
    <property type="match status" value="1"/>
</dbReference>
<dbReference type="CDD" id="cd08054">
    <property type="entry name" value="gp6"/>
    <property type="match status" value="1"/>
</dbReference>
<dbReference type="InterPro" id="IPR006450">
    <property type="entry name" value="Phage_HK97_gp6-like"/>
</dbReference>
<dbReference type="EMBL" id="JBHRST010000008">
    <property type="protein sequence ID" value="MFC3097373.1"/>
    <property type="molecule type" value="Genomic_DNA"/>
</dbReference>
<evidence type="ECO:0000313" key="2">
    <source>
        <dbReference type="Proteomes" id="UP001595456"/>
    </source>
</evidence>
<dbReference type="InterPro" id="IPR021146">
    <property type="entry name" value="Phage_gp6-like_head-tail"/>
</dbReference>
<dbReference type="InterPro" id="IPR011738">
    <property type="entry name" value="Phage_CHP"/>
</dbReference>
<organism evidence="1 2">
    <name type="scientific">Alteraurantiacibacter palmitatis</name>
    <dbReference type="NCBI Taxonomy" id="2054628"/>
    <lineage>
        <taxon>Bacteria</taxon>
        <taxon>Pseudomonadati</taxon>
        <taxon>Pseudomonadota</taxon>
        <taxon>Alphaproteobacteria</taxon>
        <taxon>Sphingomonadales</taxon>
        <taxon>Erythrobacteraceae</taxon>
        <taxon>Alteraurantiacibacter</taxon>
    </lineage>
</organism>
<evidence type="ECO:0000313" key="1">
    <source>
        <dbReference type="EMBL" id="MFC3097373.1"/>
    </source>
</evidence>
<dbReference type="RefSeq" id="WP_336926154.1">
    <property type="nucleotide sequence ID" value="NZ_JBANRO010000006.1"/>
</dbReference>
<comment type="caution">
    <text evidence="1">The sequence shown here is derived from an EMBL/GenBank/DDBJ whole genome shotgun (WGS) entry which is preliminary data.</text>
</comment>
<reference evidence="2" key="1">
    <citation type="journal article" date="2019" name="Int. J. Syst. Evol. Microbiol.">
        <title>The Global Catalogue of Microorganisms (GCM) 10K type strain sequencing project: providing services to taxonomists for standard genome sequencing and annotation.</title>
        <authorList>
            <consortium name="The Broad Institute Genomics Platform"/>
            <consortium name="The Broad Institute Genome Sequencing Center for Infectious Disease"/>
            <person name="Wu L."/>
            <person name="Ma J."/>
        </authorList>
    </citation>
    <scope>NUCLEOTIDE SEQUENCE [LARGE SCALE GENOMIC DNA]</scope>
    <source>
        <strain evidence="2">KCTC 52607</strain>
    </source>
</reference>
<dbReference type="NCBIfam" id="TIGR01560">
    <property type="entry name" value="put_DNA_pack"/>
    <property type="match status" value="1"/>
</dbReference>
<gene>
    <name evidence="1" type="ORF">ACFODU_06095</name>
</gene>
<accession>A0ABV7E414</accession>
<dbReference type="Proteomes" id="UP001595456">
    <property type="component" value="Unassembled WGS sequence"/>
</dbReference>
<proteinExistence type="predicted"/>
<sequence length="199" mass="21476">MVLIQAPYRTIAPAHALLTLAEVKQFLRLELDETEEDELLTALIGTATEYLDGWRGVLGQALLVQEWAMKLADFPAERFIRLPLGPLIELVGVSCFDPAGQQSVLSGLESWTDDLGPVIGLAEGQSWPATATRPDAVTVTWRCGFGEGADAVPAGIRTAAKLMIGQWFANREAVNVGNIVTEMPLGAQVLLAPHRRMGS</sequence>